<evidence type="ECO:0000313" key="1">
    <source>
        <dbReference type="EMBL" id="AXA37133.1"/>
    </source>
</evidence>
<protein>
    <submittedName>
        <fullName evidence="1">Uncharacterized protein</fullName>
    </submittedName>
</protein>
<proteinExistence type="predicted"/>
<name>A0A2Z4Y9Q3_SUMC1</name>
<gene>
    <name evidence="1" type="ORF">BRCON_2363</name>
</gene>
<reference evidence="1 2" key="1">
    <citation type="submission" date="2018-05" db="EMBL/GenBank/DDBJ databases">
        <title>A metagenomic window into the 2 km-deep terrestrial subsurface aquifer revealed taxonomically and functionally diverse microbial community comprising novel uncultured bacterial lineages.</title>
        <authorList>
            <person name="Kadnikov V.V."/>
            <person name="Mardanov A.V."/>
            <person name="Beletsky A.V."/>
            <person name="Banks D."/>
            <person name="Pimenov N.V."/>
            <person name="Frank Y.A."/>
            <person name="Karnachuk O.V."/>
            <person name="Ravin N.V."/>
        </authorList>
    </citation>
    <scope>NUCLEOTIDE SEQUENCE [LARGE SCALE GENOMIC DNA]</scope>
    <source>
        <strain evidence="1">BY</strain>
    </source>
</reference>
<accession>A0A2Z4Y9Q3</accession>
<dbReference type="Proteomes" id="UP000262583">
    <property type="component" value="Chromosome"/>
</dbReference>
<dbReference type="AlphaFoldDB" id="A0A2Z4Y9Q3"/>
<dbReference type="EMBL" id="CP030759">
    <property type="protein sequence ID" value="AXA37133.1"/>
    <property type="molecule type" value="Genomic_DNA"/>
</dbReference>
<sequence>MTDQEIAETLRRMSDRVANLIFHADVEWIDVEIAINEMRDFCREHLPERLELFEMIYPPRFERLWEQFGPPARDMSW</sequence>
<organism evidence="1 2">
    <name type="scientific">Sumerlaea chitinivorans</name>
    <dbReference type="NCBI Taxonomy" id="2250252"/>
    <lineage>
        <taxon>Bacteria</taxon>
        <taxon>Candidatus Sumerlaeota</taxon>
        <taxon>Candidatus Sumerlaeia</taxon>
        <taxon>Candidatus Sumerlaeales</taxon>
        <taxon>Candidatus Sumerlaeaceae</taxon>
        <taxon>Candidatus Sumerlaea</taxon>
    </lineage>
</organism>
<evidence type="ECO:0000313" key="2">
    <source>
        <dbReference type="Proteomes" id="UP000262583"/>
    </source>
</evidence>
<dbReference type="KEGG" id="schv:BRCON_2363"/>